<sequence>MIIKKIEKLLCSINENYSTIKSTAQFCFENPNEANFIVFLIENEMQQVQADKKLQYLFLIDEIFLLELKYKRATIDFIKAFGIKLKKMIQAFQVLSSTQQFDKVFNLINKWEKEMIFHPSFTIKLRCILLPNYQVLQKQQQQQYQEEIQKQTQYEKNMKIIQSNSHSNQCYNLLKQMQQIEKRTLEFQNNNNNLNKMKKINSMIEEGEECRKLVINSICQIQQHYLSISNQGEALQKDLFSKNKLEFYKRMKKKIFH</sequence>
<evidence type="ECO:0000259" key="1">
    <source>
        <dbReference type="PROSITE" id="PS51391"/>
    </source>
</evidence>
<feature type="domain" description="CID" evidence="1">
    <location>
        <begin position="1"/>
        <end position="133"/>
    </location>
</feature>
<organism evidence="2 3">
    <name type="scientific">Paramecium sonneborni</name>
    <dbReference type="NCBI Taxonomy" id="65129"/>
    <lineage>
        <taxon>Eukaryota</taxon>
        <taxon>Sar</taxon>
        <taxon>Alveolata</taxon>
        <taxon>Ciliophora</taxon>
        <taxon>Intramacronucleata</taxon>
        <taxon>Oligohymenophorea</taxon>
        <taxon>Peniculida</taxon>
        <taxon>Parameciidae</taxon>
        <taxon>Paramecium</taxon>
    </lineage>
</organism>
<evidence type="ECO:0000313" key="2">
    <source>
        <dbReference type="EMBL" id="CAD8092589.1"/>
    </source>
</evidence>
<dbReference type="SMART" id="SM00582">
    <property type="entry name" value="RPR"/>
    <property type="match status" value="1"/>
</dbReference>
<dbReference type="AlphaFoldDB" id="A0A8S1NMH1"/>
<dbReference type="Proteomes" id="UP000692954">
    <property type="component" value="Unassembled WGS sequence"/>
</dbReference>
<name>A0A8S1NMH1_9CILI</name>
<dbReference type="EMBL" id="CAJJDN010000059">
    <property type="protein sequence ID" value="CAD8092589.1"/>
    <property type="molecule type" value="Genomic_DNA"/>
</dbReference>
<evidence type="ECO:0000313" key="3">
    <source>
        <dbReference type="Proteomes" id="UP000692954"/>
    </source>
</evidence>
<dbReference type="PROSITE" id="PS51391">
    <property type="entry name" value="CID"/>
    <property type="match status" value="1"/>
</dbReference>
<accession>A0A8S1NMH1</accession>
<reference evidence="2" key="1">
    <citation type="submission" date="2021-01" db="EMBL/GenBank/DDBJ databases">
        <authorList>
            <consortium name="Genoscope - CEA"/>
            <person name="William W."/>
        </authorList>
    </citation>
    <scope>NUCLEOTIDE SEQUENCE</scope>
</reference>
<gene>
    <name evidence="2" type="ORF">PSON_ATCC_30995.1.T0590149</name>
</gene>
<protein>
    <recommendedName>
        <fullName evidence="1">CID domain-containing protein</fullName>
    </recommendedName>
</protein>
<comment type="caution">
    <text evidence="2">The sequence shown here is derived from an EMBL/GenBank/DDBJ whole genome shotgun (WGS) entry which is preliminary data.</text>
</comment>
<dbReference type="OrthoDB" id="301294at2759"/>
<dbReference type="InterPro" id="IPR006569">
    <property type="entry name" value="CID_dom"/>
</dbReference>
<keyword evidence="3" id="KW-1185">Reference proteome</keyword>
<proteinExistence type="predicted"/>
<dbReference type="Pfam" id="PF04818">
    <property type="entry name" value="CID"/>
    <property type="match status" value="1"/>
</dbReference>